<feature type="binding site" evidence="7">
    <location>
        <position position="107"/>
    </location>
    <ligand>
        <name>Mg(2+)</name>
        <dbReference type="ChEBI" id="CHEBI:18420"/>
    </ligand>
</feature>
<evidence type="ECO:0000313" key="9">
    <source>
        <dbReference type="Proteomes" id="UP000192472"/>
    </source>
</evidence>
<gene>
    <name evidence="8" type="ORF">SAMN04488029_1085</name>
</gene>
<comment type="subunit">
    <text evidence="3">Homotetramer.</text>
</comment>
<comment type="cofactor">
    <cofactor evidence="1 7">
        <name>Mg(2+)</name>
        <dbReference type="ChEBI" id="CHEBI:18420"/>
    </cofactor>
</comment>
<dbReference type="EMBL" id="FWYF01000001">
    <property type="protein sequence ID" value="SMD32734.1"/>
    <property type="molecule type" value="Genomic_DNA"/>
</dbReference>
<organism evidence="8 9">
    <name type="scientific">Reichenbachiella faecimaris</name>
    <dbReference type="NCBI Taxonomy" id="692418"/>
    <lineage>
        <taxon>Bacteria</taxon>
        <taxon>Pseudomonadati</taxon>
        <taxon>Bacteroidota</taxon>
        <taxon>Cytophagia</taxon>
        <taxon>Cytophagales</taxon>
        <taxon>Reichenbachiellaceae</taxon>
        <taxon>Reichenbachiella</taxon>
    </lineage>
</organism>
<feature type="binding site" evidence="7">
    <location>
        <position position="13"/>
    </location>
    <ligand>
        <name>Mg(2+)</name>
        <dbReference type="ChEBI" id="CHEBI:18420"/>
    </ligand>
</feature>
<proteinExistence type="inferred from homology"/>
<sequence length="164" mass="18006">MINTEKIKMLVLDVDGTMTDGRINVTEEGHQFKQFHARDGLGIRMLIKKGIRVGIVSHSFSGGAIQARGKMLGISHIYTGLEEKDEILAQWCEELDLEMHEIAFIGDDLNDIPAMKKVGLSACPANAADEVISYVDLVLTKDGGDGCVREFIDKYMAVGYSKTA</sequence>
<evidence type="ECO:0000256" key="6">
    <source>
        <dbReference type="ARBA" id="ARBA00022842"/>
    </source>
</evidence>
<evidence type="ECO:0000256" key="3">
    <source>
        <dbReference type="ARBA" id="ARBA00011881"/>
    </source>
</evidence>
<dbReference type="CDD" id="cd01630">
    <property type="entry name" value="HAD_KDO-like"/>
    <property type="match status" value="1"/>
</dbReference>
<evidence type="ECO:0000256" key="5">
    <source>
        <dbReference type="ARBA" id="ARBA00022801"/>
    </source>
</evidence>
<dbReference type="NCBIfam" id="TIGR01670">
    <property type="entry name" value="KdsC-phosphatas"/>
    <property type="match status" value="1"/>
</dbReference>
<dbReference type="InterPro" id="IPR010023">
    <property type="entry name" value="KdsC_fam"/>
</dbReference>
<keyword evidence="4 7" id="KW-0479">Metal-binding</keyword>
<dbReference type="SFLD" id="SFLDG01138">
    <property type="entry name" value="C1.6.2:_Deoxy-d-mannose-octulo"/>
    <property type="match status" value="1"/>
</dbReference>
<dbReference type="GO" id="GO:0008781">
    <property type="term" value="F:N-acylneuraminate cytidylyltransferase activity"/>
    <property type="evidence" value="ECO:0007669"/>
    <property type="project" value="TreeGrafter"/>
</dbReference>
<dbReference type="GO" id="GO:0016788">
    <property type="term" value="F:hydrolase activity, acting on ester bonds"/>
    <property type="evidence" value="ECO:0007669"/>
    <property type="project" value="InterPro"/>
</dbReference>
<dbReference type="SUPFAM" id="SSF56784">
    <property type="entry name" value="HAD-like"/>
    <property type="match status" value="1"/>
</dbReference>
<keyword evidence="9" id="KW-1185">Reference proteome</keyword>
<dbReference type="PANTHER" id="PTHR21485:SF3">
    <property type="entry name" value="N-ACYLNEURAMINATE CYTIDYLYLTRANSFERASE"/>
    <property type="match status" value="1"/>
</dbReference>
<feature type="binding site" evidence="7">
    <location>
        <position position="15"/>
    </location>
    <ligand>
        <name>substrate</name>
    </ligand>
</feature>
<dbReference type="PANTHER" id="PTHR21485">
    <property type="entry name" value="HAD SUPERFAMILY MEMBERS CMAS AND KDSC"/>
    <property type="match status" value="1"/>
</dbReference>
<comment type="similarity">
    <text evidence="2">Belongs to the KdsC family.</text>
</comment>
<dbReference type="InterPro" id="IPR023214">
    <property type="entry name" value="HAD_sf"/>
</dbReference>
<dbReference type="InterPro" id="IPR050793">
    <property type="entry name" value="CMP-NeuNAc_synthase"/>
</dbReference>
<dbReference type="AlphaFoldDB" id="A0A1W2G8A6"/>
<dbReference type="GO" id="GO:0046872">
    <property type="term" value="F:metal ion binding"/>
    <property type="evidence" value="ECO:0007669"/>
    <property type="project" value="UniProtKB-KW"/>
</dbReference>
<reference evidence="8 9" key="1">
    <citation type="submission" date="2017-04" db="EMBL/GenBank/DDBJ databases">
        <authorList>
            <person name="Afonso C.L."/>
            <person name="Miller P.J."/>
            <person name="Scott M.A."/>
            <person name="Spackman E."/>
            <person name="Goraichik I."/>
            <person name="Dimitrov K.M."/>
            <person name="Suarez D.L."/>
            <person name="Swayne D.E."/>
        </authorList>
    </citation>
    <scope>NUCLEOTIDE SEQUENCE [LARGE SCALE GENOMIC DNA]</scope>
    <source>
        <strain evidence="8 9">DSM 26133</strain>
    </source>
</reference>
<evidence type="ECO:0000313" key="8">
    <source>
        <dbReference type="EMBL" id="SMD32734.1"/>
    </source>
</evidence>
<dbReference type="Gene3D" id="3.40.50.1000">
    <property type="entry name" value="HAD superfamily/HAD-like"/>
    <property type="match status" value="1"/>
</dbReference>
<dbReference type="OrthoDB" id="9805604at2"/>
<dbReference type="SFLD" id="SFLDG01136">
    <property type="entry name" value="C1.6:_Phosphoserine_Phosphatas"/>
    <property type="match status" value="1"/>
</dbReference>
<accession>A0A1W2G8A6</accession>
<dbReference type="Pfam" id="PF00702">
    <property type="entry name" value="Hydrolase"/>
    <property type="match status" value="1"/>
</dbReference>
<dbReference type="RefSeq" id="WP_084371381.1">
    <property type="nucleotide sequence ID" value="NZ_FWYF01000001.1"/>
</dbReference>
<dbReference type="FunFam" id="3.40.50.1000:FF:000029">
    <property type="entry name" value="3-deoxy-D-manno-octulosonate 8-phosphate phosphatase KdsC"/>
    <property type="match status" value="1"/>
</dbReference>
<dbReference type="SFLD" id="SFLDS00003">
    <property type="entry name" value="Haloacid_Dehalogenase"/>
    <property type="match status" value="1"/>
</dbReference>
<evidence type="ECO:0000256" key="2">
    <source>
        <dbReference type="ARBA" id="ARBA00005893"/>
    </source>
</evidence>
<evidence type="ECO:0000256" key="7">
    <source>
        <dbReference type="PIRSR" id="PIRSR006118-2"/>
    </source>
</evidence>
<protein>
    <submittedName>
        <fullName evidence="8">3-deoxy-D-manno-octulosonate 8-phosphate phosphatase (KDO 8-P phosphatase)</fullName>
    </submittedName>
</protein>
<dbReference type="NCBIfam" id="TIGR01662">
    <property type="entry name" value="HAD-SF-IIIA"/>
    <property type="match status" value="1"/>
</dbReference>
<dbReference type="PIRSF" id="PIRSF006118">
    <property type="entry name" value="KDO8-P_Ptase"/>
    <property type="match status" value="1"/>
</dbReference>
<dbReference type="InterPro" id="IPR036412">
    <property type="entry name" value="HAD-like_sf"/>
</dbReference>
<dbReference type="InterPro" id="IPR006549">
    <property type="entry name" value="HAD-SF_hydro_IIIA"/>
</dbReference>
<evidence type="ECO:0000256" key="4">
    <source>
        <dbReference type="ARBA" id="ARBA00022723"/>
    </source>
</evidence>
<dbReference type="Proteomes" id="UP000192472">
    <property type="component" value="Unassembled WGS sequence"/>
</dbReference>
<keyword evidence="5" id="KW-0378">Hydrolase</keyword>
<dbReference type="STRING" id="692418.SAMN04488029_1085"/>
<evidence type="ECO:0000256" key="1">
    <source>
        <dbReference type="ARBA" id="ARBA00001946"/>
    </source>
</evidence>
<keyword evidence="6 7" id="KW-0460">Magnesium</keyword>
<name>A0A1W2G8A6_REIFA</name>